<evidence type="ECO:0008006" key="4">
    <source>
        <dbReference type="Google" id="ProtNLM"/>
    </source>
</evidence>
<comment type="caution">
    <text evidence="2">The sequence shown here is derived from an EMBL/GenBank/DDBJ whole genome shotgun (WGS) entry which is preliminary data.</text>
</comment>
<keyword evidence="1" id="KW-0812">Transmembrane</keyword>
<protein>
    <recommendedName>
        <fullName evidence="4">DUF2269 family protein</fullName>
    </recommendedName>
</protein>
<feature type="transmembrane region" description="Helical" evidence="1">
    <location>
        <begin position="74"/>
        <end position="93"/>
    </location>
</feature>
<dbReference type="EMBL" id="JAVDQG010000001">
    <property type="protein sequence ID" value="MDR6224542.1"/>
    <property type="molecule type" value="Genomic_DNA"/>
</dbReference>
<dbReference type="RefSeq" id="WP_309861958.1">
    <property type="nucleotide sequence ID" value="NZ_JAVDQG010000001.1"/>
</dbReference>
<name>A0ABU1IJ15_9BACL</name>
<feature type="transmembrane region" description="Helical" evidence="1">
    <location>
        <begin position="6"/>
        <end position="26"/>
    </location>
</feature>
<evidence type="ECO:0000313" key="2">
    <source>
        <dbReference type="EMBL" id="MDR6224542.1"/>
    </source>
</evidence>
<keyword evidence="1" id="KW-1133">Transmembrane helix</keyword>
<accession>A0ABU1IJ15</accession>
<keyword evidence="3" id="KW-1185">Reference proteome</keyword>
<proteinExistence type="predicted"/>
<evidence type="ECO:0000313" key="3">
    <source>
        <dbReference type="Proteomes" id="UP001185012"/>
    </source>
</evidence>
<sequence>MHSILYVFHLILGVGLGFFLLLPWWTARLSRLSGLRLTGYLMAIQHAVVAGHWLIWLVIVTGGALLWFADRPVYWIYAVLAISGSVAWLIPHLSREIGKAAGEKELEAIRLERIRNLSFATSVCILLMVVLMGYPHLF</sequence>
<feature type="transmembrane region" description="Helical" evidence="1">
    <location>
        <begin position="47"/>
        <end position="68"/>
    </location>
</feature>
<organism evidence="2 3">
    <name type="scientific">Desmospora profundinema</name>
    <dbReference type="NCBI Taxonomy" id="1571184"/>
    <lineage>
        <taxon>Bacteria</taxon>
        <taxon>Bacillati</taxon>
        <taxon>Bacillota</taxon>
        <taxon>Bacilli</taxon>
        <taxon>Bacillales</taxon>
        <taxon>Thermoactinomycetaceae</taxon>
        <taxon>Desmospora</taxon>
    </lineage>
</organism>
<keyword evidence="1" id="KW-0472">Membrane</keyword>
<evidence type="ECO:0000256" key="1">
    <source>
        <dbReference type="SAM" id="Phobius"/>
    </source>
</evidence>
<reference evidence="2 3" key="1">
    <citation type="submission" date="2023-07" db="EMBL/GenBank/DDBJ databases">
        <title>Genomic Encyclopedia of Type Strains, Phase IV (KMG-IV): sequencing the most valuable type-strain genomes for metagenomic binning, comparative biology and taxonomic classification.</title>
        <authorList>
            <person name="Goeker M."/>
        </authorList>
    </citation>
    <scope>NUCLEOTIDE SEQUENCE [LARGE SCALE GENOMIC DNA]</scope>
    <source>
        <strain evidence="2 3">DSM 45903</strain>
    </source>
</reference>
<dbReference type="Proteomes" id="UP001185012">
    <property type="component" value="Unassembled WGS sequence"/>
</dbReference>
<feature type="transmembrane region" description="Helical" evidence="1">
    <location>
        <begin position="114"/>
        <end position="134"/>
    </location>
</feature>
<gene>
    <name evidence="2" type="ORF">JOE21_000530</name>
</gene>